<dbReference type="InterPro" id="IPR020575">
    <property type="entry name" value="Hsp90_N"/>
</dbReference>
<feature type="binding site" evidence="9">
    <location>
        <position position="100"/>
    </location>
    <ligand>
        <name>ATP</name>
        <dbReference type="ChEBI" id="CHEBI:30616"/>
    </ligand>
</feature>
<feature type="region of interest" description="Disordered" evidence="10">
    <location>
        <begin position="285"/>
        <end position="313"/>
    </location>
</feature>
<feature type="compositionally biased region" description="Acidic residues" evidence="10">
    <location>
        <begin position="745"/>
        <end position="779"/>
    </location>
</feature>
<accession>A0A2T7NSL7</accession>
<keyword evidence="14" id="KW-1185">Reference proteome</keyword>
<evidence type="ECO:0000256" key="11">
    <source>
        <dbReference type="SAM" id="SignalP"/>
    </source>
</evidence>
<sequence>MKKLFILGIIGIFLIAAVRADDVEDVTLDEDLGKTREASRTDDEALQREEEAIRLEGLNIAQMKELRDKADKFAFQAEVNRMMKLIINSLYKNKEIFLRELISNASDALDKIRFLSLTDKDALRATEELSIKIKADPENHVLHVMDTGIGMTRDDLVKNLGTIAKSGTSDFLERLGEASPSEMNDLIGQFGVGFYSSFLVADRVVVTSKHNDDEQHVWESDTESFSVALDPRGNTLGRGTTVSLHLKEEAHDFLEPGTLRELVKKYSQFINFNIFLWTSKTEEVEEPIEEEAEKESDDEEEEEGKVEEEVEEKKPKTKKVSKTVWDWELMNSVKPIWTRKPADVSEEEYTEFYKSISRDFEEPMTKIHFTAEGEVTFKSILYVPKHSPNDMFSNYGKKVDHIKLYVRRVFITDDFEDMMPKYLTFIRGIVDSDDLPLNVSRETLQQNKLLKVIKKKLVRKTLDMIKKIGKEEYDKFWKEYSTNIKLGVIEDTSNRTRLAKLLKFYSSNSETEQTSLTDYVERMKEKQEAIYFVAGTSREEVSKSPFVERLLKKGYEVLYLIEPVDEYCIQSLPEFEGKKFQNAAKEGLKLDQSEKAKELREAQEKEFEPLLTWLKDSALKEKIEKATISERLSTSPCALVASQYGWSGNMERIMRAQAYAKQQDPSQQFYSNQKKTLEVNPRHPLIKELKARVEVNKDDETAKDLAVVMFETATLRSGYLLPDTAGFAERVERMLRLSLDVPLEEAVEEEPVLDEEEAGVEEEDVEEKITEDDDAVGDDAENRPDNI</sequence>
<reference evidence="13 14" key="1">
    <citation type="submission" date="2018-04" db="EMBL/GenBank/DDBJ databases">
        <title>The genome of golden apple snail Pomacea canaliculata provides insight into stress tolerance and invasive adaptation.</title>
        <authorList>
            <person name="Liu C."/>
            <person name="Liu B."/>
            <person name="Ren Y."/>
            <person name="Zhang Y."/>
            <person name="Wang H."/>
            <person name="Li S."/>
            <person name="Jiang F."/>
            <person name="Yin L."/>
            <person name="Zhang G."/>
            <person name="Qian W."/>
            <person name="Fan W."/>
        </authorList>
    </citation>
    <scope>NUCLEOTIDE SEQUENCE [LARGE SCALE GENOMIC DNA]</scope>
    <source>
        <strain evidence="13">SZHN2017</strain>
        <tissue evidence="13">Muscle</tissue>
    </source>
</reference>
<dbReference type="EMBL" id="PZQS01000009">
    <property type="protein sequence ID" value="PVD24179.1"/>
    <property type="molecule type" value="Genomic_DNA"/>
</dbReference>
<dbReference type="GO" id="GO:0016887">
    <property type="term" value="F:ATP hydrolysis activity"/>
    <property type="evidence" value="ECO:0007669"/>
    <property type="project" value="InterPro"/>
</dbReference>
<dbReference type="STRING" id="400727.A0A2T7NSL7"/>
<dbReference type="Gene3D" id="3.30.565.10">
    <property type="entry name" value="Histidine kinase-like ATPase, C-terminal domain"/>
    <property type="match status" value="1"/>
</dbReference>
<feature type="binding site" evidence="9">
    <location>
        <position position="165"/>
    </location>
    <ligand>
        <name>ATP</name>
        <dbReference type="ChEBI" id="CHEBI:30616"/>
    </ligand>
</feature>
<dbReference type="Gene3D" id="3.40.50.11260">
    <property type="match status" value="1"/>
</dbReference>
<dbReference type="SMART" id="SM00387">
    <property type="entry name" value="HATPase_c"/>
    <property type="match status" value="1"/>
</dbReference>
<dbReference type="GO" id="GO:0051082">
    <property type="term" value="F:unfolded protein binding"/>
    <property type="evidence" value="ECO:0007669"/>
    <property type="project" value="InterPro"/>
</dbReference>
<organism evidence="13 14">
    <name type="scientific">Pomacea canaliculata</name>
    <name type="common">Golden apple snail</name>
    <dbReference type="NCBI Taxonomy" id="400727"/>
    <lineage>
        <taxon>Eukaryota</taxon>
        <taxon>Metazoa</taxon>
        <taxon>Spiralia</taxon>
        <taxon>Lophotrochozoa</taxon>
        <taxon>Mollusca</taxon>
        <taxon>Gastropoda</taxon>
        <taxon>Caenogastropoda</taxon>
        <taxon>Architaenioglossa</taxon>
        <taxon>Ampullarioidea</taxon>
        <taxon>Ampullariidae</taxon>
        <taxon>Pomacea</taxon>
    </lineage>
</organism>
<evidence type="ECO:0000256" key="3">
    <source>
        <dbReference type="ARBA" id="ARBA00022729"/>
    </source>
</evidence>
<dbReference type="InterPro" id="IPR036890">
    <property type="entry name" value="HATPase_C_sf"/>
</dbReference>
<evidence type="ECO:0000256" key="10">
    <source>
        <dbReference type="SAM" id="MobiDB-lite"/>
    </source>
</evidence>
<dbReference type="Pfam" id="PF13589">
    <property type="entry name" value="HATPase_c_3"/>
    <property type="match status" value="1"/>
</dbReference>
<dbReference type="InterPro" id="IPR003594">
    <property type="entry name" value="HATPase_dom"/>
</dbReference>
<dbReference type="PROSITE" id="PS00298">
    <property type="entry name" value="HSP90"/>
    <property type="match status" value="1"/>
</dbReference>
<dbReference type="PIRSF" id="PIRSF002583">
    <property type="entry name" value="Hsp90"/>
    <property type="match status" value="1"/>
</dbReference>
<dbReference type="FunFam" id="1.20.120.790:FF:000003">
    <property type="entry name" value="Heat shock protein 90"/>
    <property type="match status" value="1"/>
</dbReference>
<name>A0A2T7NSL7_POMCA</name>
<dbReference type="GO" id="GO:0005788">
    <property type="term" value="C:endoplasmic reticulum lumen"/>
    <property type="evidence" value="ECO:0007669"/>
    <property type="project" value="UniProtKB-SubCell"/>
</dbReference>
<feature type="chain" id="PRO_5015687997" description="Histidine kinase/HSP90-like ATPase domain-containing protein" evidence="11">
    <location>
        <begin position="21"/>
        <end position="787"/>
    </location>
</feature>
<feature type="compositionally biased region" description="Acidic residues" evidence="10">
    <location>
        <begin position="285"/>
        <end position="310"/>
    </location>
</feature>
<dbReference type="AlphaFoldDB" id="A0A2T7NSL7"/>
<dbReference type="OrthoDB" id="5426351at2759"/>
<evidence type="ECO:0000256" key="9">
    <source>
        <dbReference type="PIRSR" id="PIRSR002583-1"/>
    </source>
</evidence>
<dbReference type="GO" id="GO:0005524">
    <property type="term" value="F:ATP binding"/>
    <property type="evidence" value="ECO:0007669"/>
    <property type="project" value="UniProtKB-KW"/>
</dbReference>
<evidence type="ECO:0000256" key="8">
    <source>
        <dbReference type="ARBA" id="ARBA00023186"/>
    </source>
</evidence>
<feature type="binding site" evidence="9">
    <location>
        <begin position="189"/>
        <end position="194"/>
    </location>
    <ligand>
        <name>ATP</name>
        <dbReference type="ChEBI" id="CHEBI:30616"/>
    </ligand>
</feature>
<dbReference type="HAMAP" id="MF_00505">
    <property type="entry name" value="HSP90"/>
    <property type="match status" value="1"/>
</dbReference>
<dbReference type="InterPro" id="IPR020568">
    <property type="entry name" value="Ribosomal_Su5_D2-typ_SF"/>
</dbReference>
<feature type="region of interest" description="Disordered" evidence="10">
    <location>
        <begin position="745"/>
        <end position="787"/>
    </location>
</feature>
<dbReference type="FunFam" id="3.40.50.11260:FF:000003">
    <property type="entry name" value="Heat shock protein 90"/>
    <property type="match status" value="1"/>
</dbReference>
<evidence type="ECO:0000256" key="1">
    <source>
        <dbReference type="ARBA" id="ARBA00004319"/>
    </source>
</evidence>
<dbReference type="Proteomes" id="UP000245119">
    <property type="component" value="Linkage Group LG9"/>
</dbReference>
<proteinExistence type="inferred from homology"/>
<feature type="binding site" evidence="9">
    <location>
        <position position="240"/>
    </location>
    <ligand>
        <name>ATP</name>
        <dbReference type="ChEBI" id="CHEBI:30616"/>
    </ligand>
</feature>
<evidence type="ECO:0000313" key="13">
    <source>
        <dbReference type="EMBL" id="PVD24179.1"/>
    </source>
</evidence>
<dbReference type="NCBIfam" id="NF003555">
    <property type="entry name" value="PRK05218.1"/>
    <property type="match status" value="1"/>
</dbReference>
<evidence type="ECO:0000313" key="14">
    <source>
        <dbReference type="Proteomes" id="UP000245119"/>
    </source>
</evidence>
<feature type="binding site" evidence="9">
    <location>
        <position position="441"/>
    </location>
    <ligand>
        <name>ATP</name>
        <dbReference type="ChEBI" id="CHEBI:30616"/>
    </ligand>
</feature>
<gene>
    <name evidence="13" type="ORF">C0Q70_14649</name>
</gene>
<keyword evidence="6 9" id="KW-0067">ATP-binding</keyword>
<feature type="binding site" evidence="9">
    <location>
        <position position="104"/>
    </location>
    <ligand>
        <name>ATP</name>
        <dbReference type="ChEBI" id="CHEBI:30616"/>
    </ligand>
</feature>
<keyword evidence="7" id="KW-0325">Glycoprotein</keyword>
<evidence type="ECO:0000256" key="2">
    <source>
        <dbReference type="ARBA" id="ARBA00008239"/>
    </source>
</evidence>
<dbReference type="Gene3D" id="1.20.120.790">
    <property type="entry name" value="Heat shock protein 90, C-terminal domain"/>
    <property type="match status" value="1"/>
</dbReference>
<comment type="subcellular location">
    <subcellularLocation>
        <location evidence="1">Endoplasmic reticulum lumen</location>
    </subcellularLocation>
</comment>
<evidence type="ECO:0000256" key="4">
    <source>
        <dbReference type="ARBA" id="ARBA00022741"/>
    </source>
</evidence>
<evidence type="ECO:0000259" key="12">
    <source>
        <dbReference type="SMART" id="SM00387"/>
    </source>
</evidence>
<comment type="similarity">
    <text evidence="2">Belongs to the heat shock protein 90 family.</text>
</comment>
<dbReference type="SUPFAM" id="SSF55874">
    <property type="entry name" value="ATPase domain of HSP90 chaperone/DNA topoisomerase II/histidine kinase"/>
    <property type="match status" value="1"/>
</dbReference>
<dbReference type="InterPro" id="IPR001404">
    <property type="entry name" value="Hsp90_fam"/>
</dbReference>
<dbReference type="SUPFAM" id="SSF110942">
    <property type="entry name" value="HSP90 C-terminal domain"/>
    <property type="match status" value="1"/>
</dbReference>
<dbReference type="PRINTS" id="PR00775">
    <property type="entry name" value="HEATSHOCK90"/>
</dbReference>
<feature type="binding site" evidence="9">
    <location>
        <position position="151"/>
    </location>
    <ligand>
        <name>ATP</name>
        <dbReference type="ChEBI" id="CHEBI:30616"/>
    </ligand>
</feature>
<dbReference type="InterPro" id="IPR037196">
    <property type="entry name" value="HSP90_C"/>
</dbReference>
<dbReference type="SUPFAM" id="SSF54211">
    <property type="entry name" value="Ribosomal protein S5 domain 2-like"/>
    <property type="match status" value="1"/>
</dbReference>
<evidence type="ECO:0000256" key="6">
    <source>
        <dbReference type="ARBA" id="ARBA00022840"/>
    </source>
</evidence>
<dbReference type="CDD" id="cd16927">
    <property type="entry name" value="HATPase_Hsp90-like"/>
    <property type="match status" value="1"/>
</dbReference>
<comment type="caution">
    <text evidence="13">The sequence shown here is derived from an EMBL/GenBank/DDBJ whole genome shotgun (WGS) entry which is preliminary data.</text>
</comment>
<feature type="binding site" evidence="9">
    <location>
        <begin position="166"/>
        <end position="167"/>
    </location>
    <ligand>
        <name>ATP</name>
        <dbReference type="ChEBI" id="CHEBI:30616"/>
    </ligand>
</feature>
<evidence type="ECO:0000256" key="7">
    <source>
        <dbReference type="ARBA" id="ARBA00023180"/>
    </source>
</evidence>
<keyword evidence="8" id="KW-0143">Chaperone</keyword>
<protein>
    <recommendedName>
        <fullName evidence="12">Histidine kinase/HSP90-like ATPase domain-containing protein</fullName>
    </recommendedName>
</protein>
<dbReference type="InterPro" id="IPR019805">
    <property type="entry name" value="Heat_shock_protein_90_CS"/>
</dbReference>
<keyword evidence="3 11" id="KW-0732">Signal</keyword>
<feature type="binding site" evidence="9">
    <location>
        <position position="146"/>
    </location>
    <ligand>
        <name>ATP</name>
        <dbReference type="ChEBI" id="CHEBI:30616"/>
    </ligand>
</feature>
<feature type="signal peptide" evidence="11">
    <location>
        <begin position="1"/>
        <end position="20"/>
    </location>
</feature>
<evidence type="ECO:0000256" key="5">
    <source>
        <dbReference type="ARBA" id="ARBA00022824"/>
    </source>
</evidence>
<dbReference type="FunFam" id="3.30.565.10:FF:000005">
    <property type="entry name" value="Heat shock protein 90"/>
    <property type="match status" value="1"/>
</dbReference>
<dbReference type="Gene3D" id="3.30.230.80">
    <property type="match status" value="1"/>
</dbReference>
<dbReference type="GO" id="GO:0140662">
    <property type="term" value="F:ATP-dependent protein folding chaperone"/>
    <property type="evidence" value="ECO:0007669"/>
    <property type="project" value="InterPro"/>
</dbReference>
<dbReference type="PANTHER" id="PTHR11528">
    <property type="entry name" value="HEAT SHOCK PROTEIN 90 FAMILY MEMBER"/>
    <property type="match status" value="1"/>
</dbReference>
<feature type="binding site" evidence="9">
    <location>
        <position position="159"/>
    </location>
    <ligand>
        <name>ATP</name>
        <dbReference type="ChEBI" id="CHEBI:30616"/>
    </ligand>
</feature>
<dbReference type="Pfam" id="PF00183">
    <property type="entry name" value="HSP90"/>
    <property type="match status" value="1"/>
</dbReference>
<keyword evidence="5" id="KW-0256">Endoplasmic reticulum</keyword>
<dbReference type="FunFam" id="3.30.230.80:FF:000003">
    <property type="entry name" value="endoplasmin isoform X1"/>
    <property type="match status" value="1"/>
</dbReference>
<feature type="domain" description="Histidine kinase/HSP90-like ATPase" evidence="12">
    <location>
        <begin position="93"/>
        <end position="250"/>
    </location>
</feature>
<keyword evidence="4 9" id="KW-0547">Nucleotide-binding</keyword>